<evidence type="ECO:0000256" key="5">
    <source>
        <dbReference type="ARBA" id="ARBA00023157"/>
    </source>
</evidence>
<dbReference type="GO" id="GO:0047490">
    <property type="term" value="F:pectin lyase activity"/>
    <property type="evidence" value="ECO:0007669"/>
    <property type="project" value="UniProtKB-EC"/>
</dbReference>
<dbReference type="GO" id="GO:0000272">
    <property type="term" value="P:polysaccharide catabolic process"/>
    <property type="evidence" value="ECO:0007669"/>
    <property type="project" value="UniProtKB-KW"/>
</dbReference>
<feature type="chain" id="PRO_5025032518" description="pectin lyase" evidence="13">
    <location>
        <begin position="21"/>
        <end position="376"/>
    </location>
</feature>
<dbReference type="GO" id="GO:0005576">
    <property type="term" value="C:extracellular region"/>
    <property type="evidence" value="ECO:0007669"/>
    <property type="project" value="UniProtKB-SubCell"/>
</dbReference>
<name>A0A5N7B9I2_9EURO</name>
<reference evidence="15 16" key="1">
    <citation type="submission" date="2019-04" db="EMBL/GenBank/DDBJ databases">
        <title>Friends and foes A comparative genomics studyof 23 Aspergillus species from section Flavi.</title>
        <authorList>
            <consortium name="DOE Joint Genome Institute"/>
            <person name="Kjaerbolling I."/>
            <person name="Vesth T."/>
            <person name="Frisvad J.C."/>
            <person name="Nybo J.L."/>
            <person name="Theobald S."/>
            <person name="Kildgaard S."/>
            <person name="Isbrandt T."/>
            <person name="Kuo A."/>
            <person name="Sato A."/>
            <person name="Lyhne E.K."/>
            <person name="Kogle M.E."/>
            <person name="Wiebenga A."/>
            <person name="Kun R.S."/>
            <person name="Lubbers R.J."/>
            <person name="Makela M.R."/>
            <person name="Barry K."/>
            <person name="Chovatia M."/>
            <person name="Clum A."/>
            <person name="Daum C."/>
            <person name="Haridas S."/>
            <person name="He G."/>
            <person name="LaButti K."/>
            <person name="Lipzen A."/>
            <person name="Mondo S."/>
            <person name="Riley R."/>
            <person name="Salamov A."/>
            <person name="Simmons B.A."/>
            <person name="Magnuson J.K."/>
            <person name="Henrissat B."/>
            <person name="Mortensen U.H."/>
            <person name="Larsen T.O."/>
            <person name="Devries R.P."/>
            <person name="Grigoriev I.V."/>
            <person name="Machida M."/>
            <person name="Baker S.E."/>
            <person name="Andersen M.R."/>
        </authorList>
    </citation>
    <scope>NUCLEOTIDE SEQUENCE [LARGE SCALE GENOMIC DNA]</scope>
    <source>
        <strain evidence="15 16">IBT 29228</strain>
    </source>
</reference>
<feature type="domain" description="Pectate lyase" evidence="14">
    <location>
        <begin position="85"/>
        <end position="297"/>
    </location>
</feature>
<evidence type="ECO:0000256" key="12">
    <source>
        <dbReference type="ARBA" id="ARBA00039082"/>
    </source>
</evidence>
<keyword evidence="16" id="KW-1185">Reference proteome</keyword>
<evidence type="ECO:0000256" key="1">
    <source>
        <dbReference type="ARBA" id="ARBA00004613"/>
    </source>
</evidence>
<evidence type="ECO:0000256" key="6">
    <source>
        <dbReference type="ARBA" id="ARBA00023239"/>
    </source>
</evidence>
<accession>A0A5N7B9I2</accession>
<comment type="catalytic activity">
    <reaction evidence="10">
        <text>Eliminative cleavage of (1-&gt;4)-alpha-D-galacturonan methyl ester to give oligosaccharides with 4-deoxy-6-O-methyl-alpha-D-galact-4-enuronosyl groups at their non-reducing ends.</text>
        <dbReference type="EC" id="4.2.2.10"/>
    </reaction>
</comment>
<evidence type="ECO:0000256" key="7">
    <source>
        <dbReference type="ARBA" id="ARBA00023277"/>
    </source>
</evidence>
<dbReference type="PANTHER" id="PTHR31683:SF16">
    <property type="entry name" value="PECTIN LYASE A-RELATED"/>
    <property type="match status" value="1"/>
</dbReference>
<dbReference type="InterPro" id="IPR012334">
    <property type="entry name" value="Pectin_lyas_fold"/>
</dbReference>
<dbReference type="EMBL" id="ML736208">
    <property type="protein sequence ID" value="KAE8378409.1"/>
    <property type="molecule type" value="Genomic_DNA"/>
</dbReference>
<dbReference type="SUPFAM" id="SSF51126">
    <property type="entry name" value="Pectin lyase-like"/>
    <property type="match status" value="1"/>
</dbReference>
<dbReference type="FunFam" id="2.160.20.10:FF:000003">
    <property type="entry name" value="Pectin lyase F"/>
    <property type="match status" value="1"/>
</dbReference>
<keyword evidence="5" id="KW-1015">Disulfide bond</keyword>
<evidence type="ECO:0000313" key="16">
    <source>
        <dbReference type="Proteomes" id="UP000326198"/>
    </source>
</evidence>
<feature type="signal peptide" evidence="13">
    <location>
        <begin position="1"/>
        <end position="20"/>
    </location>
</feature>
<protein>
    <recommendedName>
        <fullName evidence="12">pectin lyase</fullName>
        <ecNumber evidence="12">4.2.2.10</ecNumber>
    </recommendedName>
</protein>
<keyword evidence="9" id="KW-0624">Polysaccharide degradation</keyword>
<evidence type="ECO:0000259" key="14">
    <source>
        <dbReference type="SMART" id="SM00656"/>
    </source>
</evidence>
<dbReference type="AlphaFoldDB" id="A0A5N7B9I2"/>
<dbReference type="InterPro" id="IPR002022">
    <property type="entry name" value="Pec_lyase"/>
</dbReference>
<evidence type="ECO:0000256" key="2">
    <source>
        <dbReference type="ARBA" id="ARBA00010980"/>
    </source>
</evidence>
<dbReference type="SMART" id="SM00656">
    <property type="entry name" value="Amb_all"/>
    <property type="match status" value="1"/>
</dbReference>
<keyword evidence="4 13" id="KW-0732">Signal</keyword>
<evidence type="ECO:0000256" key="4">
    <source>
        <dbReference type="ARBA" id="ARBA00022729"/>
    </source>
</evidence>
<evidence type="ECO:0000256" key="3">
    <source>
        <dbReference type="ARBA" id="ARBA00022525"/>
    </source>
</evidence>
<dbReference type="OrthoDB" id="1637350at2759"/>
<comment type="function">
    <text evidence="11">Pectinolytic enzymes consist of four classes of enzymes: pectin lyase, polygalacturonase, pectin methylesterase and rhamnogalacturonase. Among pectinolytic enzymes, pectin lyase is the most important in depolymerization of pectin, since it cleaves internal glycosidic bonds of highly methylated pectins.</text>
</comment>
<proteinExistence type="inferred from homology"/>
<dbReference type="GO" id="GO:0071555">
    <property type="term" value="P:cell wall organization"/>
    <property type="evidence" value="ECO:0007669"/>
    <property type="project" value="UniProtKB-KW"/>
</dbReference>
<gene>
    <name evidence="15" type="ORF">BDV26DRAFT_292226</name>
</gene>
<dbReference type="InterPro" id="IPR045032">
    <property type="entry name" value="PEL"/>
</dbReference>
<dbReference type="Gene3D" id="2.160.20.10">
    <property type="entry name" value="Single-stranded right-handed beta-helix, Pectin lyase-like"/>
    <property type="match status" value="1"/>
</dbReference>
<dbReference type="PANTHER" id="PTHR31683">
    <property type="entry name" value="PECTATE LYASE 18-RELATED"/>
    <property type="match status" value="1"/>
</dbReference>
<keyword evidence="3" id="KW-0964">Secreted</keyword>
<dbReference type="GO" id="GO:0030570">
    <property type="term" value="F:pectate lyase activity"/>
    <property type="evidence" value="ECO:0007669"/>
    <property type="project" value="InterPro"/>
</dbReference>
<dbReference type="EC" id="4.2.2.10" evidence="12"/>
<evidence type="ECO:0000256" key="9">
    <source>
        <dbReference type="ARBA" id="ARBA00023326"/>
    </source>
</evidence>
<evidence type="ECO:0000256" key="8">
    <source>
        <dbReference type="ARBA" id="ARBA00023316"/>
    </source>
</evidence>
<comment type="similarity">
    <text evidence="2">Belongs to the polysaccharide lyase 1 family.</text>
</comment>
<sequence>MKITSTIPAVLLGLVPLSAAVSVSGSAEGFATGVTGGGDAEPQVPSDIDELKEWLADDTPRVIVLDKEYDFTESEGTTSGTVCASWGTGDSCQKIIQDDCGDSPSSEATWYTAAVTGMDVASNKTILGDGDKGVIKGKGLRFNNGVSNIIVQNIQVSDLNPEYVWGGDAIYLDGSDLIWIDHVTTARTGRQHYTFGYNSNTRVTLSNNFINGETSYSTGCDGYTYWGFEMVGDADQITLQNCYIYMTAGRSPALSGGTLLHAVNNVWEKNNGHALEGGESTARGIFEGNVWLDVSTIVGDYAGQLFNTPNSSSASDCESALGRACEVNAVGSGSGSLTSYTDTSFFSDFSGLAIAPATSASEAQSNVPNNAGRGKL</sequence>
<evidence type="ECO:0000313" key="15">
    <source>
        <dbReference type="EMBL" id="KAE8378409.1"/>
    </source>
</evidence>
<keyword evidence="7" id="KW-0119">Carbohydrate metabolism</keyword>
<comment type="subcellular location">
    <subcellularLocation>
        <location evidence="1">Secreted</location>
    </subcellularLocation>
</comment>
<dbReference type="InterPro" id="IPR011050">
    <property type="entry name" value="Pectin_lyase_fold/virulence"/>
</dbReference>
<evidence type="ECO:0000256" key="11">
    <source>
        <dbReference type="ARBA" id="ARBA00037631"/>
    </source>
</evidence>
<keyword evidence="8" id="KW-0961">Cell wall biogenesis/degradation</keyword>
<dbReference type="Proteomes" id="UP000326198">
    <property type="component" value="Unassembled WGS sequence"/>
</dbReference>
<evidence type="ECO:0000256" key="13">
    <source>
        <dbReference type="SAM" id="SignalP"/>
    </source>
</evidence>
<keyword evidence="6 15" id="KW-0456">Lyase</keyword>
<organism evidence="15 16">
    <name type="scientific">Aspergillus bertholletiae</name>
    <dbReference type="NCBI Taxonomy" id="1226010"/>
    <lineage>
        <taxon>Eukaryota</taxon>
        <taxon>Fungi</taxon>
        <taxon>Dikarya</taxon>
        <taxon>Ascomycota</taxon>
        <taxon>Pezizomycotina</taxon>
        <taxon>Eurotiomycetes</taxon>
        <taxon>Eurotiomycetidae</taxon>
        <taxon>Eurotiales</taxon>
        <taxon>Aspergillaceae</taxon>
        <taxon>Aspergillus</taxon>
        <taxon>Aspergillus subgen. Circumdati</taxon>
    </lineage>
</organism>
<evidence type="ECO:0000256" key="10">
    <source>
        <dbReference type="ARBA" id="ARBA00036818"/>
    </source>
</evidence>